<sequence length="169" mass="19113">MNFRQPYFIALFIYQFSFLANLVVGEGPSKNATGQVSCYVCNSDNEGQKDCESTDLDKLKPFLKPCPVLPDGPLVGRPAESCRKVLQQVEFGKTEINNVVRECGYNNEVLDGKRRAGNSGINLKIWQCINTDVRNFFKLNFNLINLEKIFLGVRKSRSLRGNAKNEIEK</sequence>
<gene>
    <name evidence="1" type="ORF">MENTE1834_LOCUS21543</name>
</gene>
<evidence type="ECO:0000313" key="2">
    <source>
        <dbReference type="Proteomes" id="UP001497535"/>
    </source>
</evidence>
<evidence type="ECO:0000313" key="1">
    <source>
        <dbReference type="EMBL" id="CAK5074777.1"/>
    </source>
</evidence>
<proteinExistence type="predicted"/>
<organism evidence="1 2">
    <name type="scientific">Meloidogyne enterolobii</name>
    <name type="common">Root-knot nematode worm</name>
    <name type="synonym">Meloidogyne mayaguensis</name>
    <dbReference type="NCBI Taxonomy" id="390850"/>
    <lineage>
        <taxon>Eukaryota</taxon>
        <taxon>Metazoa</taxon>
        <taxon>Ecdysozoa</taxon>
        <taxon>Nematoda</taxon>
        <taxon>Chromadorea</taxon>
        <taxon>Rhabditida</taxon>
        <taxon>Tylenchina</taxon>
        <taxon>Tylenchomorpha</taxon>
        <taxon>Tylenchoidea</taxon>
        <taxon>Meloidogynidae</taxon>
        <taxon>Meloidogyninae</taxon>
        <taxon>Meloidogyne</taxon>
    </lineage>
</organism>
<accession>A0ACB0Z6Z4</accession>
<keyword evidence="2" id="KW-1185">Reference proteome</keyword>
<comment type="caution">
    <text evidence="1">The sequence shown here is derived from an EMBL/GenBank/DDBJ whole genome shotgun (WGS) entry which is preliminary data.</text>
</comment>
<reference evidence="1" key="1">
    <citation type="submission" date="2023-11" db="EMBL/GenBank/DDBJ databases">
        <authorList>
            <person name="Poullet M."/>
        </authorList>
    </citation>
    <scope>NUCLEOTIDE SEQUENCE</scope>
    <source>
        <strain evidence="1">E1834</strain>
    </source>
</reference>
<protein>
    <submittedName>
        <fullName evidence="1">Uncharacterized protein</fullName>
    </submittedName>
</protein>
<dbReference type="Proteomes" id="UP001497535">
    <property type="component" value="Unassembled WGS sequence"/>
</dbReference>
<name>A0ACB0Z6Z4_MELEN</name>
<dbReference type="EMBL" id="CAVMJV010000027">
    <property type="protein sequence ID" value="CAK5074777.1"/>
    <property type="molecule type" value="Genomic_DNA"/>
</dbReference>